<evidence type="ECO:0000256" key="4">
    <source>
        <dbReference type="ARBA" id="ARBA00023242"/>
    </source>
</evidence>
<keyword evidence="2" id="KW-0238">DNA-binding</keyword>
<dbReference type="PANTHER" id="PTHR31719:SF179">
    <property type="entry name" value="OS08G0148400 PROTEIN"/>
    <property type="match status" value="1"/>
</dbReference>
<sequence length="445" mass="50266">MNTSPASPPASPPPTAAPSPAVVDDESRQLSVYTGPNPNNPPNVSFSQYHCLTAAPVSQCTMISPTDTTQRFSAFKELNLSPGYRFVPTDRVLIVDYLMKKVQNQRLSHHDIIIEDNIYKYNPWDLAVKYKPQEGHQWYFFTSRDRKYAKGNRPNRAAGDGFWKATGVEKKIYNNKKELIGVKSPLVFFKGKPPKGDKTNWLMHEYLVDKSPPSSSSNNMRLNDCVLCKIYKKVSKSKQDHSSNDINLDISQLMNIIPNNRVVEYQNQPINNVAATCGITYSDMVDPPLGFEDDDATYPLLGFEDDDDMWNMPDLCVDRVADLASSLFSSKDSLNDCVLCEIYKKVSKSKQDHSGNDVNLDISQLMNILLDNRVVEYQNQPMNNVAATCGITYSDMVDPPLGFENDDATYPFLGFEDDDDMWNMPDLCVDHGYQSTENLRDILIE</sequence>
<feature type="compositionally biased region" description="Pro residues" evidence="5">
    <location>
        <begin position="1"/>
        <end position="17"/>
    </location>
</feature>
<comment type="caution">
    <text evidence="7">The sequence shown here is derived from an EMBL/GenBank/DDBJ whole genome shotgun (WGS) entry which is preliminary data.</text>
</comment>
<keyword evidence="3" id="KW-0804">Transcription</keyword>
<dbReference type="Proteomes" id="UP000827721">
    <property type="component" value="Unassembled WGS sequence"/>
</dbReference>
<keyword evidence="4" id="KW-0539">Nucleus</keyword>
<dbReference type="InterPro" id="IPR003441">
    <property type="entry name" value="NAC-dom"/>
</dbReference>
<proteinExistence type="predicted"/>
<reference evidence="7 8" key="1">
    <citation type="submission" date="2021-02" db="EMBL/GenBank/DDBJ databases">
        <title>Plant Genome Project.</title>
        <authorList>
            <person name="Zhang R.-G."/>
        </authorList>
    </citation>
    <scope>NUCLEOTIDE SEQUENCE [LARGE SCALE GENOMIC DNA]</scope>
    <source>
        <tissue evidence="7">Leaves</tissue>
    </source>
</reference>
<evidence type="ECO:0000256" key="5">
    <source>
        <dbReference type="SAM" id="MobiDB-lite"/>
    </source>
</evidence>
<dbReference type="Gene3D" id="2.170.150.80">
    <property type="entry name" value="NAC domain"/>
    <property type="match status" value="1"/>
</dbReference>
<keyword evidence="8" id="KW-1185">Reference proteome</keyword>
<name>A0ABQ8HLW8_9ROSI</name>
<evidence type="ECO:0000259" key="6">
    <source>
        <dbReference type="PROSITE" id="PS51005"/>
    </source>
</evidence>
<feature type="domain" description="NAC" evidence="6">
    <location>
        <begin position="80"/>
        <end position="233"/>
    </location>
</feature>
<evidence type="ECO:0000256" key="3">
    <source>
        <dbReference type="ARBA" id="ARBA00023163"/>
    </source>
</evidence>
<keyword evidence="1" id="KW-0805">Transcription regulation</keyword>
<accession>A0ABQ8HLW8</accession>
<dbReference type="Pfam" id="PF02365">
    <property type="entry name" value="NAM"/>
    <property type="match status" value="1"/>
</dbReference>
<gene>
    <name evidence="7" type="ORF">JRO89_XS09G0174300</name>
</gene>
<dbReference type="EMBL" id="JAFEMO010000009">
    <property type="protein sequence ID" value="KAH7565253.1"/>
    <property type="molecule type" value="Genomic_DNA"/>
</dbReference>
<feature type="region of interest" description="Disordered" evidence="5">
    <location>
        <begin position="1"/>
        <end position="41"/>
    </location>
</feature>
<dbReference type="PANTHER" id="PTHR31719">
    <property type="entry name" value="NAC TRANSCRIPTION FACTOR 56"/>
    <property type="match status" value="1"/>
</dbReference>
<evidence type="ECO:0000256" key="1">
    <source>
        <dbReference type="ARBA" id="ARBA00023015"/>
    </source>
</evidence>
<dbReference type="InterPro" id="IPR036093">
    <property type="entry name" value="NAC_dom_sf"/>
</dbReference>
<organism evidence="7 8">
    <name type="scientific">Xanthoceras sorbifolium</name>
    <dbReference type="NCBI Taxonomy" id="99658"/>
    <lineage>
        <taxon>Eukaryota</taxon>
        <taxon>Viridiplantae</taxon>
        <taxon>Streptophyta</taxon>
        <taxon>Embryophyta</taxon>
        <taxon>Tracheophyta</taxon>
        <taxon>Spermatophyta</taxon>
        <taxon>Magnoliopsida</taxon>
        <taxon>eudicotyledons</taxon>
        <taxon>Gunneridae</taxon>
        <taxon>Pentapetalae</taxon>
        <taxon>rosids</taxon>
        <taxon>malvids</taxon>
        <taxon>Sapindales</taxon>
        <taxon>Sapindaceae</taxon>
        <taxon>Xanthoceroideae</taxon>
        <taxon>Xanthoceras</taxon>
    </lineage>
</organism>
<evidence type="ECO:0000313" key="7">
    <source>
        <dbReference type="EMBL" id="KAH7565253.1"/>
    </source>
</evidence>
<evidence type="ECO:0000256" key="2">
    <source>
        <dbReference type="ARBA" id="ARBA00023125"/>
    </source>
</evidence>
<protein>
    <recommendedName>
        <fullName evidence="6">NAC domain-containing protein</fullName>
    </recommendedName>
</protein>
<dbReference type="PROSITE" id="PS51005">
    <property type="entry name" value="NAC"/>
    <property type="match status" value="1"/>
</dbReference>
<dbReference type="SUPFAM" id="SSF101941">
    <property type="entry name" value="NAC domain"/>
    <property type="match status" value="1"/>
</dbReference>
<evidence type="ECO:0000313" key="8">
    <source>
        <dbReference type="Proteomes" id="UP000827721"/>
    </source>
</evidence>